<keyword evidence="3" id="KW-1185">Reference proteome</keyword>
<keyword evidence="1" id="KW-0812">Transmembrane</keyword>
<dbReference type="AlphaFoldDB" id="A0A345HW82"/>
<dbReference type="OrthoDB" id="4319152at2"/>
<keyword evidence="1" id="KW-1133">Transmembrane helix</keyword>
<dbReference type="EMBL" id="CP031194">
    <property type="protein sequence ID" value="AXG80956.1"/>
    <property type="molecule type" value="Genomic_DNA"/>
</dbReference>
<protein>
    <submittedName>
        <fullName evidence="2">Uncharacterized protein</fullName>
    </submittedName>
</protein>
<feature type="transmembrane region" description="Helical" evidence="1">
    <location>
        <begin position="6"/>
        <end position="29"/>
    </location>
</feature>
<evidence type="ECO:0000256" key="1">
    <source>
        <dbReference type="SAM" id="Phobius"/>
    </source>
</evidence>
<proteinExistence type="predicted"/>
<evidence type="ECO:0000313" key="3">
    <source>
        <dbReference type="Proteomes" id="UP000253868"/>
    </source>
</evidence>
<keyword evidence="1" id="KW-0472">Membrane</keyword>
<organism evidence="2 3">
    <name type="scientific">Streptomyces paludis</name>
    <dbReference type="NCBI Taxonomy" id="2282738"/>
    <lineage>
        <taxon>Bacteria</taxon>
        <taxon>Bacillati</taxon>
        <taxon>Actinomycetota</taxon>
        <taxon>Actinomycetes</taxon>
        <taxon>Kitasatosporales</taxon>
        <taxon>Streptomycetaceae</taxon>
        <taxon>Streptomyces</taxon>
    </lineage>
</organism>
<accession>A0A345HW82</accession>
<sequence>MNDDPWNAAALGTAGFFLFLAVLAWQAALTWRARIVSAREAQYQQLAAKYAQLLEDTVHTGRRTAEDLARTRASVASMEKMMREID</sequence>
<dbReference type="RefSeq" id="WP_114663283.1">
    <property type="nucleotide sequence ID" value="NZ_CP031194.1"/>
</dbReference>
<dbReference type="Proteomes" id="UP000253868">
    <property type="component" value="Chromosome"/>
</dbReference>
<gene>
    <name evidence="2" type="ORF">DVK44_28495</name>
</gene>
<name>A0A345HW82_9ACTN</name>
<dbReference type="KEGG" id="spad:DVK44_28495"/>
<evidence type="ECO:0000313" key="2">
    <source>
        <dbReference type="EMBL" id="AXG80956.1"/>
    </source>
</evidence>
<reference evidence="3" key="1">
    <citation type="submission" date="2018-07" db="EMBL/GenBank/DDBJ databases">
        <authorList>
            <person name="Zhao J."/>
        </authorList>
    </citation>
    <scope>NUCLEOTIDE SEQUENCE [LARGE SCALE GENOMIC DNA]</scope>
    <source>
        <strain evidence="3">GSSD-12</strain>
    </source>
</reference>